<evidence type="ECO:0000313" key="8">
    <source>
        <dbReference type="Proteomes" id="UP001320119"/>
    </source>
</evidence>
<name>A0AAN2BJZ2_9GAMM</name>
<reference evidence="7 8" key="1">
    <citation type="journal article" date="2022" name="IScience">
        <title>An ultrasensitive nanofiber-based assay for enzymatic hydrolysis and deep-sea microbial degradation of cellulose.</title>
        <authorList>
            <person name="Tsudome M."/>
            <person name="Tachioka M."/>
            <person name="Miyazaki M."/>
            <person name="Uchimura K."/>
            <person name="Tsuda M."/>
            <person name="Takaki Y."/>
            <person name="Deguchi S."/>
        </authorList>
    </citation>
    <scope>NUCLEOTIDE SEQUENCE [LARGE SCALE GENOMIC DNA]</scope>
    <source>
        <strain evidence="7 8">GE09</strain>
    </source>
</reference>
<dbReference type="RefSeq" id="WP_236986909.1">
    <property type="nucleotide sequence ID" value="NZ_AP023086.1"/>
</dbReference>
<evidence type="ECO:0000256" key="1">
    <source>
        <dbReference type="ARBA" id="ARBA00004370"/>
    </source>
</evidence>
<dbReference type="PANTHER" id="PTHR11863">
    <property type="entry name" value="STEROL DESATURASE"/>
    <property type="match status" value="1"/>
</dbReference>
<dbReference type="Pfam" id="PF04116">
    <property type="entry name" value="FA_hydroxylase"/>
    <property type="match status" value="1"/>
</dbReference>
<feature type="domain" description="Fatty acid hydroxylase" evidence="6">
    <location>
        <begin position="126"/>
        <end position="273"/>
    </location>
</feature>
<dbReference type="GO" id="GO:0016491">
    <property type="term" value="F:oxidoreductase activity"/>
    <property type="evidence" value="ECO:0007669"/>
    <property type="project" value="InterPro"/>
</dbReference>
<feature type="transmembrane region" description="Helical" evidence="5">
    <location>
        <begin position="178"/>
        <end position="198"/>
    </location>
</feature>
<dbReference type="InterPro" id="IPR006694">
    <property type="entry name" value="Fatty_acid_hydroxylase"/>
</dbReference>
<keyword evidence="8" id="KW-1185">Reference proteome</keyword>
<feature type="transmembrane region" description="Helical" evidence="5">
    <location>
        <begin position="20"/>
        <end position="46"/>
    </location>
</feature>
<keyword evidence="4 5" id="KW-0472">Membrane</keyword>
<dbReference type="GO" id="GO:0008610">
    <property type="term" value="P:lipid biosynthetic process"/>
    <property type="evidence" value="ECO:0007669"/>
    <property type="project" value="InterPro"/>
</dbReference>
<accession>A0AAN2BJZ2</accession>
<keyword evidence="2 5" id="KW-0812">Transmembrane</keyword>
<dbReference type="EMBL" id="AP023086">
    <property type="protein sequence ID" value="BCD97440.1"/>
    <property type="molecule type" value="Genomic_DNA"/>
</dbReference>
<dbReference type="InterPro" id="IPR050307">
    <property type="entry name" value="Sterol_Desaturase_Related"/>
</dbReference>
<dbReference type="Proteomes" id="UP001320119">
    <property type="component" value="Chromosome"/>
</dbReference>
<feature type="transmembrane region" description="Helical" evidence="5">
    <location>
        <begin position="67"/>
        <end position="91"/>
    </location>
</feature>
<dbReference type="GO" id="GO:0005506">
    <property type="term" value="F:iron ion binding"/>
    <property type="evidence" value="ECO:0007669"/>
    <property type="project" value="InterPro"/>
</dbReference>
<evidence type="ECO:0000256" key="3">
    <source>
        <dbReference type="ARBA" id="ARBA00022989"/>
    </source>
</evidence>
<proteinExistence type="predicted"/>
<dbReference type="AlphaFoldDB" id="A0AAN2BJZ2"/>
<feature type="transmembrane region" description="Helical" evidence="5">
    <location>
        <begin position="111"/>
        <end position="131"/>
    </location>
</feature>
<dbReference type="KEGG" id="marq:MARGE09_P1641"/>
<dbReference type="GO" id="GO:0016020">
    <property type="term" value="C:membrane"/>
    <property type="evidence" value="ECO:0007669"/>
    <property type="project" value="UniProtKB-SubCell"/>
</dbReference>
<gene>
    <name evidence="7" type="ORF">MARGE09_P1641</name>
</gene>
<comment type="subcellular location">
    <subcellularLocation>
        <location evidence="1">Membrane</location>
    </subcellularLocation>
</comment>
<feature type="transmembrane region" description="Helical" evidence="5">
    <location>
        <begin position="204"/>
        <end position="223"/>
    </location>
</feature>
<evidence type="ECO:0000313" key="7">
    <source>
        <dbReference type="EMBL" id="BCD97440.1"/>
    </source>
</evidence>
<evidence type="ECO:0000259" key="6">
    <source>
        <dbReference type="Pfam" id="PF04116"/>
    </source>
</evidence>
<evidence type="ECO:0000256" key="2">
    <source>
        <dbReference type="ARBA" id="ARBA00022692"/>
    </source>
</evidence>
<evidence type="ECO:0000256" key="5">
    <source>
        <dbReference type="SAM" id="Phobius"/>
    </source>
</evidence>
<sequence length="288" mass="33601">MLLPVLNTPVQSAMDPSRRTYWVFLLAAIAIAIVVLALQQGAFYWRRWLRTFFSRQYFLSRSSATDIGYWFFNAVLKLAVIVPLMGGHLVFTLFVVRFLHHNIGPAPDIDGQWMAIPWVMMTVYTLVFLITEDASRYGLHRLMHQVPWLWRFHKVHHSAKVLTPFTLYRVHPVEMTLYYFRGTLVFGLVSGVFIYWWGAKVSGWHILGVDAIGFLFNLAAANLRHSHIWLSFGFLERWLISPAQHQLHHSTNPSHFNQNYGAILAVWDRWFGSWRQAGKRQKLNFGIE</sequence>
<protein>
    <recommendedName>
        <fullName evidence="6">Fatty acid hydroxylase domain-containing protein</fullName>
    </recommendedName>
</protein>
<keyword evidence="3 5" id="KW-1133">Transmembrane helix</keyword>
<evidence type="ECO:0000256" key="4">
    <source>
        <dbReference type="ARBA" id="ARBA00023136"/>
    </source>
</evidence>
<organism evidence="7 8">
    <name type="scientific">Marinagarivorans cellulosilyticus</name>
    <dbReference type="NCBI Taxonomy" id="2721545"/>
    <lineage>
        <taxon>Bacteria</taxon>
        <taxon>Pseudomonadati</taxon>
        <taxon>Pseudomonadota</taxon>
        <taxon>Gammaproteobacteria</taxon>
        <taxon>Cellvibrionales</taxon>
        <taxon>Cellvibrionaceae</taxon>
        <taxon>Marinagarivorans</taxon>
    </lineage>
</organism>